<dbReference type="EMBL" id="MELI01000029">
    <property type="protein sequence ID" value="OFW34866.1"/>
    <property type="molecule type" value="Genomic_DNA"/>
</dbReference>
<gene>
    <name evidence="2" type="ORF">A2074_06795</name>
</gene>
<name>A0A1F2UU92_9ACTN</name>
<organism evidence="2 3">
    <name type="scientific">Candidatus Aquicultor primus</name>
    <dbReference type="NCBI Taxonomy" id="1797195"/>
    <lineage>
        <taxon>Bacteria</taxon>
        <taxon>Bacillati</taxon>
        <taxon>Actinomycetota</taxon>
        <taxon>Candidatus Aquicultoria</taxon>
        <taxon>Candidatus Aquicultorales</taxon>
        <taxon>Candidatus Aquicultoraceae</taxon>
        <taxon>Candidatus Aquicultor</taxon>
    </lineage>
</organism>
<feature type="region of interest" description="Disordered" evidence="1">
    <location>
        <begin position="102"/>
        <end position="152"/>
    </location>
</feature>
<evidence type="ECO:0000313" key="3">
    <source>
        <dbReference type="Proteomes" id="UP000178086"/>
    </source>
</evidence>
<accession>A0A1F2UU92</accession>
<reference evidence="2 3" key="1">
    <citation type="journal article" date="2016" name="Nat. Commun.">
        <title>Thousands of microbial genomes shed light on interconnected biogeochemical processes in an aquifer system.</title>
        <authorList>
            <person name="Anantharaman K."/>
            <person name="Brown C.T."/>
            <person name="Hug L.A."/>
            <person name="Sharon I."/>
            <person name="Castelle C.J."/>
            <person name="Probst A.J."/>
            <person name="Thomas B.C."/>
            <person name="Singh A."/>
            <person name="Wilkins M.J."/>
            <person name="Karaoz U."/>
            <person name="Brodie E.L."/>
            <person name="Williams K.H."/>
            <person name="Hubbard S.S."/>
            <person name="Banfield J.F."/>
        </authorList>
    </citation>
    <scope>NUCLEOTIDE SEQUENCE [LARGE SCALE GENOMIC DNA]</scope>
</reference>
<comment type="caution">
    <text evidence="2">The sequence shown here is derived from an EMBL/GenBank/DDBJ whole genome shotgun (WGS) entry which is preliminary data.</text>
</comment>
<evidence type="ECO:0000256" key="1">
    <source>
        <dbReference type="SAM" id="MobiDB-lite"/>
    </source>
</evidence>
<proteinExistence type="predicted"/>
<protein>
    <submittedName>
        <fullName evidence="2">Uncharacterized protein</fullName>
    </submittedName>
</protein>
<feature type="region of interest" description="Disordered" evidence="1">
    <location>
        <begin position="67"/>
        <end position="90"/>
    </location>
</feature>
<dbReference type="Proteomes" id="UP000178086">
    <property type="component" value="Unassembled WGS sequence"/>
</dbReference>
<sequence>MKKKKTRRSPFEKLIFLLSAMLIGASGFMFFNIDRNQVNLQSPKNDFFAKVDDEEAKEKAYNPFVIRDGSNAMPKGMGQFEGQEQEFTPKWQKDRIKDLAERGITTGAEPAPAVSSGGGIAPAAVERAAPPDPVVEDEDANDLVPGSSHTIP</sequence>
<evidence type="ECO:0000313" key="2">
    <source>
        <dbReference type="EMBL" id="OFW34866.1"/>
    </source>
</evidence>
<dbReference type="AlphaFoldDB" id="A0A1F2UU92"/>